<protein>
    <recommendedName>
        <fullName evidence="5">Kinesin motor domain-containing protein</fullName>
    </recommendedName>
</protein>
<name>A0A315VK94_GAMAF</name>
<dbReference type="GO" id="GO:0005524">
    <property type="term" value="F:ATP binding"/>
    <property type="evidence" value="ECO:0007669"/>
    <property type="project" value="UniProtKB-KW"/>
</dbReference>
<dbReference type="PANTHER" id="PTHR40710">
    <property type="entry name" value="RIKEN CDNA E230025N22 GENE"/>
    <property type="match status" value="1"/>
</dbReference>
<feature type="compositionally biased region" description="Basic and acidic residues" evidence="4">
    <location>
        <begin position="841"/>
        <end position="853"/>
    </location>
</feature>
<keyword evidence="1" id="KW-0547">Nucleotide-binding</keyword>
<evidence type="ECO:0000313" key="7">
    <source>
        <dbReference type="Proteomes" id="UP000250572"/>
    </source>
</evidence>
<feature type="coiled-coil region" evidence="3">
    <location>
        <begin position="440"/>
        <end position="499"/>
    </location>
</feature>
<accession>A0A315VK94</accession>
<dbReference type="GO" id="GO:0008017">
    <property type="term" value="F:microtubule binding"/>
    <property type="evidence" value="ECO:0007669"/>
    <property type="project" value="InterPro"/>
</dbReference>
<dbReference type="EMBL" id="NHOQ01001578">
    <property type="protein sequence ID" value="PWA23572.1"/>
    <property type="molecule type" value="Genomic_DNA"/>
</dbReference>
<evidence type="ECO:0000256" key="2">
    <source>
        <dbReference type="ARBA" id="ARBA00022840"/>
    </source>
</evidence>
<proteinExistence type="predicted"/>
<dbReference type="SMART" id="SM00129">
    <property type="entry name" value="KISc"/>
    <property type="match status" value="1"/>
</dbReference>
<dbReference type="Proteomes" id="UP000250572">
    <property type="component" value="Unassembled WGS sequence"/>
</dbReference>
<dbReference type="STRING" id="33528.ENSGAFP00000012868"/>
<evidence type="ECO:0000256" key="3">
    <source>
        <dbReference type="SAM" id="Coils"/>
    </source>
</evidence>
<dbReference type="PANTHER" id="PTHR40710:SF1">
    <property type="entry name" value="RIKEN CDNA E230025N22 GENE"/>
    <property type="match status" value="1"/>
</dbReference>
<sequence>MATAVMNTPMCGGVETVRVGVVLTTSPEYKDCVALAVEGCEINHKSAANEEPKSFTFDQVVTADCVESLHSELLQPLTESILNGYNVALLMCGTPTEMVGAVTDKSILRQVDNKIFTLCIRAGVLTSLFSCTTSEEKAESFTSVSFLQFYPDGNAVDLLSLNKETLQLVIHPVLGSVVEGLSEVCVCSAEEACDVFKACRESMKTNGGSISSRCSFLFSVTAEWKLHPEQAESDVCRSKLQLFGLTGGASRTDLRGVIPLLKVLDQTLNSPPVVGDSLLHELLKDALTGTNRTFLIYCINPQGFLDDETQSALHLAQKVRGLVTKPTSVCWNPRTVEQELRERIMELQNVVLLGESEVQSIYKLAQLTQNLKIVKHQSWEKRREESERIKAKLKKSSISSHQLSVDCLMKEKGSTETAKYLQEKLRQEMEEHIREGKGSAEKVQERVTRIQQLKEALREETLKDGNVSAKSQFCQQLEYNEAQERRRQLKEDHTRLIQEEVAKMERDLAQEQPPSESPQRELLVLSRERQVLVMQIEALRAEAQQAEGDLQDQHHRHQTELHCLREESLQVFRAFRQVSEEQRKISEGRYRSVLLEAVQDAIYLSAQNQQLQAENKELRKALGEIKDALAVRGDPRINQHGAGNDKQSGDAATVFEHHRHQKSICCLSCDDSPHHPRVALQKPLVTSYGGERGQPVDCHSKHIEVEVLYAEGQPLALQHPLCVNCCQPRHTGINQHKKKTPSSDVKPGTLIDLWKPPAAVRSPRANHCSDRSLFPRQAEYSRAHGGDRVRGNETWRRPRYRRGACENQAQQGDEQLGQLDHEDAGGGVEWDSTVYFGESDKRRMRTIDEHHQAQQEAPLDPVRPLSLSPDRARKQSL</sequence>
<keyword evidence="2" id="KW-0067">ATP-binding</keyword>
<comment type="caution">
    <text evidence="6">The sequence shown here is derived from an EMBL/GenBank/DDBJ whole genome shotgun (WGS) entry which is preliminary data.</text>
</comment>
<feature type="domain" description="Kinesin motor" evidence="5">
    <location>
        <begin position="16"/>
        <end position="330"/>
    </location>
</feature>
<dbReference type="GO" id="GO:0003777">
    <property type="term" value="F:microtubule motor activity"/>
    <property type="evidence" value="ECO:0007669"/>
    <property type="project" value="InterPro"/>
</dbReference>
<keyword evidence="3" id="KW-0175">Coiled coil</keyword>
<dbReference type="AlphaFoldDB" id="A0A315VK94"/>
<evidence type="ECO:0000256" key="4">
    <source>
        <dbReference type="SAM" id="MobiDB-lite"/>
    </source>
</evidence>
<gene>
    <name evidence="6" type="ORF">CCH79_00006061</name>
</gene>
<dbReference type="SUPFAM" id="SSF52540">
    <property type="entry name" value="P-loop containing nucleoside triphosphate hydrolases"/>
    <property type="match status" value="1"/>
</dbReference>
<evidence type="ECO:0000256" key="1">
    <source>
        <dbReference type="ARBA" id="ARBA00022741"/>
    </source>
</evidence>
<dbReference type="InterPro" id="IPR036961">
    <property type="entry name" value="Kinesin_motor_dom_sf"/>
</dbReference>
<organism evidence="6 7">
    <name type="scientific">Gambusia affinis</name>
    <name type="common">Western mosquitofish</name>
    <name type="synonym">Heterandria affinis</name>
    <dbReference type="NCBI Taxonomy" id="33528"/>
    <lineage>
        <taxon>Eukaryota</taxon>
        <taxon>Metazoa</taxon>
        <taxon>Chordata</taxon>
        <taxon>Craniata</taxon>
        <taxon>Vertebrata</taxon>
        <taxon>Euteleostomi</taxon>
        <taxon>Actinopterygii</taxon>
        <taxon>Neopterygii</taxon>
        <taxon>Teleostei</taxon>
        <taxon>Neoteleostei</taxon>
        <taxon>Acanthomorphata</taxon>
        <taxon>Ovalentaria</taxon>
        <taxon>Atherinomorphae</taxon>
        <taxon>Cyprinodontiformes</taxon>
        <taxon>Poeciliidae</taxon>
        <taxon>Poeciliinae</taxon>
        <taxon>Gambusia</taxon>
    </lineage>
</organism>
<reference evidence="6 7" key="1">
    <citation type="journal article" date="2018" name="G3 (Bethesda)">
        <title>A High-Quality Reference Genome for the Invasive Mosquitofish Gambusia affinis Using a Chicago Library.</title>
        <authorList>
            <person name="Hoffberg S.L."/>
            <person name="Troendle N.J."/>
            <person name="Glenn T.C."/>
            <person name="Mahmud O."/>
            <person name="Louha S."/>
            <person name="Chalopin D."/>
            <person name="Bennetzen J.L."/>
            <person name="Mauricio R."/>
        </authorList>
    </citation>
    <scope>NUCLEOTIDE SEQUENCE [LARGE SCALE GENOMIC DNA]</scope>
    <source>
        <strain evidence="6">NE01/NJP1002.9</strain>
        <tissue evidence="6">Muscle</tissue>
    </source>
</reference>
<dbReference type="InterPro" id="IPR001752">
    <property type="entry name" value="Kinesin_motor_dom"/>
</dbReference>
<keyword evidence="7" id="KW-1185">Reference proteome</keyword>
<evidence type="ECO:0000259" key="5">
    <source>
        <dbReference type="SMART" id="SM00129"/>
    </source>
</evidence>
<feature type="region of interest" description="Disordered" evidence="4">
    <location>
        <begin position="841"/>
        <end position="877"/>
    </location>
</feature>
<dbReference type="GO" id="GO:0007018">
    <property type="term" value="P:microtubule-based movement"/>
    <property type="evidence" value="ECO:0007669"/>
    <property type="project" value="InterPro"/>
</dbReference>
<dbReference type="Gene3D" id="3.40.850.10">
    <property type="entry name" value="Kinesin motor domain"/>
    <property type="match status" value="1"/>
</dbReference>
<dbReference type="Pfam" id="PF00225">
    <property type="entry name" value="Kinesin"/>
    <property type="match status" value="1"/>
</dbReference>
<feature type="coiled-coil region" evidence="3">
    <location>
        <begin position="601"/>
        <end position="631"/>
    </location>
</feature>
<evidence type="ECO:0000313" key="6">
    <source>
        <dbReference type="EMBL" id="PWA23572.1"/>
    </source>
</evidence>
<dbReference type="InterPro" id="IPR027417">
    <property type="entry name" value="P-loop_NTPase"/>
</dbReference>
<feature type="coiled-coil region" evidence="3">
    <location>
        <begin position="529"/>
        <end position="556"/>
    </location>
</feature>